<dbReference type="OrthoDB" id="9804145at2"/>
<keyword evidence="1" id="KW-0347">Helicase</keyword>
<sequence length="962" mass="112972">MKFNFNSNLSHQIDAIKSIIDIFENVKTRPGIFSLNKEISLFNVDSDNYYECYGNKIATLNWKEIISKNIKKIQYENGIDDNGEFSTTFDIEMETGTGKTYVYLRTIIELYQNYGFNKFIILVPSIAIKEGVIKTYNITKQHFKNLFSGVQYRMFEYDGSRISNLYDFFTSNNLEIMIMTVQSINKTSNNIYEKNDKLNGYSGIELISKTNPIIIIDEPQTTSSTDKSNEAINKLNPLFKIRYSATFRKRKNEKLMYKLDAIDAHEKKLVKRIVVHGSKVEDPYSNELTLIKVDNEKIFLNVYRNNKNKKVVVYKNDDLFEATELPLYKNKFIQDIVSFDTVILNDGSKLKLEKDSNSRKNIEIKQSQIEKTIIHHLDKQLELIDKNIKVLSLFFIDEVKNYRVKKSSTETIKGDYYVWFESIFKKIILENHKYHKLYDPKMIDDYLPKIHGGYFSGDKKFQTKDSTGKNADDVDTYKIIMQDKEKLLSINEPLSFIFSHTALREGWDNPNVFVICTLNSTNSEIKKRQEIGRGLRLCVDSSGNRVIDENINELIIVANESYEKFAEELQNEFREDGLRFNVFDKLKLRKILINYQCDDKEEFLWNILKTSNIIDENNIVTNNVYDDNLIEDIKSECKNLISDYILEHILNYLKLENKNIIKNYDNKQDIVLNKKLLEDENFIDFWNFISQKTFYKLSFTTKELIEKSIETINSEHQEYRKIYLYSEKQRIDINKDGVKSEKLSHSKKVINDLVEDNRCNIYEVVDQISEKTNIKRATIYKILISTYLNEYINKIPNYCIEKATNGIIKTINKLSADNIQYYCINDSYKINKFENNIPIYETSDLNVIIKNKDKTIYNIICCDSNVEKKFLIDTDLSDDIRFYIKFPNWYKIQTPIGGYNPDWGLYSVKDKKIIVETKGSTDFGQLRISEEDKINYGKKHFNALNGNIKFQLVSSFDELDKE</sequence>
<keyword evidence="1" id="KW-0547">Nucleotide-binding</keyword>
<dbReference type="SUPFAM" id="SSF52540">
    <property type="entry name" value="P-loop containing nucleoside triphosphate hydrolases"/>
    <property type="match status" value="2"/>
</dbReference>
<dbReference type="RefSeq" id="WP_004024524.1">
    <property type="nucleotide sequence ID" value="NZ_AGFP01000002.1"/>
</dbReference>
<dbReference type="Proteomes" id="UP000464283">
    <property type="component" value="Chromosome"/>
</dbReference>
<dbReference type="InterPro" id="IPR006935">
    <property type="entry name" value="Helicase/UvrB_N"/>
</dbReference>
<dbReference type="REBASE" id="41955">
    <property type="entry name" value="Mio695ORF442P"/>
</dbReference>
<dbReference type="GO" id="GO:0015668">
    <property type="term" value="F:type III site-specific deoxyribonuclease activity"/>
    <property type="evidence" value="ECO:0007669"/>
    <property type="project" value="InterPro"/>
</dbReference>
<keyword evidence="1" id="KW-0067">ATP-binding</keyword>
<reference evidence="2" key="1">
    <citation type="submission" date="2018-11" db="EMBL/GenBank/DDBJ databases">
        <title>The first complete genome sequence of Mycoplasma iowae strain 695.</title>
        <authorList>
            <person name="Ghanem M."/>
            <person name="El-Gazzar M."/>
        </authorList>
    </citation>
    <scope>NUCLEOTIDE SEQUENCE [LARGE SCALE GENOMIC DNA]</scope>
    <source>
        <strain evidence="2">695</strain>
    </source>
</reference>
<proteinExistence type="predicted"/>
<evidence type="ECO:0000313" key="2">
    <source>
        <dbReference type="Proteomes" id="UP000464283"/>
    </source>
</evidence>
<organism evidence="1 2">
    <name type="scientific">Malacoplasma iowae 695</name>
    <dbReference type="NCBI Taxonomy" id="1048830"/>
    <lineage>
        <taxon>Bacteria</taxon>
        <taxon>Bacillati</taxon>
        <taxon>Mycoplasmatota</taxon>
        <taxon>Mycoplasmoidales</taxon>
        <taxon>Mycoplasmoidaceae</taxon>
        <taxon>Malacoplasma</taxon>
    </lineage>
</organism>
<dbReference type="Gene3D" id="3.40.50.300">
    <property type="entry name" value="P-loop containing nucleotide triphosphate hydrolases"/>
    <property type="match status" value="2"/>
</dbReference>
<dbReference type="PANTHER" id="PTHR47396">
    <property type="entry name" value="TYPE I RESTRICTION ENZYME ECOKI R PROTEIN"/>
    <property type="match status" value="1"/>
</dbReference>
<dbReference type="GO" id="GO:0003677">
    <property type="term" value="F:DNA binding"/>
    <property type="evidence" value="ECO:0007669"/>
    <property type="project" value="InterPro"/>
</dbReference>
<name>A0A6P1LAI2_MALIO</name>
<dbReference type="AlphaFoldDB" id="A0A6P1LAI2"/>
<keyword evidence="1" id="KW-0378">Hydrolase</keyword>
<dbReference type="EMBL" id="CP033512">
    <property type="protein sequence ID" value="QHG89436.1"/>
    <property type="molecule type" value="Genomic_DNA"/>
</dbReference>
<gene>
    <name evidence="1" type="ORF">EER00_00795</name>
</gene>
<dbReference type="Pfam" id="PF19778">
    <property type="entry name" value="RE_endonuc"/>
    <property type="match status" value="1"/>
</dbReference>
<dbReference type="GO" id="GO:0004386">
    <property type="term" value="F:helicase activity"/>
    <property type="evidence" value="ECO:0007669"/>
    <property type="project" value="UniProtKB-KW"/>
</dbReference>
<protein>
    <submittedName>
        <fullName evidence="1">DEAD/DEAH box helicase family protein</fullName>
    </submittedName>
</protein>
<dbReference type="InterPro" id="IPR027417">
    <property type="entry name" value="P-loop_NTPase"/>
</dbReference>
<dbReference type="KEGG" id="miw:EER00_00795"/>
<dbReference type="GeneID" id="96866717"/>
<accession>A0A6P1LAI2</accession>
<dbReference type="Pfam" id="PF04851">
    <property type="entry name" value="ResIII"/>
    <property type="match status" value="1"/>
</dbReference>
<dbReference type="REBASE" id="369173">
    <property type="entry name" value="Mio695TORF790P"/>
</dbReference>
<dbReference type="InterPro" id="IPR045572">
    <property type="entry name" value="RE_endonuc_C"/>
</dbReference>
<dbReference type="GO" id="GO:0005829">
    <property type="term" value="C:cytosol"/>
    <property type="evidence" value="ECO:0007669"/>
    <property type="project" value="TreeGrafter"/>
</dbReference>
<dbReference type="PANTHER" id="PTHR47396:SF1">
    <property type="entry name" value="ATP-DEPENDENT HELICASE IRC3-RELATED"/>
    <property type="match status" value="1"/>
</dbReference>
<evidence type="ECO:0000313" key="1">
    <source>
        <dbReference type="EMBL" id="QHG89436.1"/>
    </source>
</evidence>
<dbReference type="GO" id="GO:0005524">
    <property type="term" value="F:ATP binding"/>
    <property type="evidence" value="ECO:0007669"/>
    <property type="project" value="InterPro"/>
</dbReference>
<dbReference type="InterPro" id="IPR050742">
    <property type="entry name" value="Helicase_Restrict-Modif_Enz"/>
</dbReference>